<feature type="compositionally biased region" description="Polar residues" evidence="1">
    <location>
        <begin position="99"/>
        <end position="120"/>
    </location>
</feature>
<feature type="compositionally biased region" description="Low complexity" evidence="1">
    <location>
        <begin position="167"/>
        <end position="185"/>
    </location>
</feature>
<feature type="region of interest" description="Disordered" evidence="1">
    <location>
        <begin position="319"/>
        <end position="338"/>
    </location>
</feature>
<evidence type="ECO:0000313" key="2">
    <source>
        <dbReference type="EMBL" id="KAL3757504.1"/>
    </source>
</evidence>
<organism evidence="2 3">
    <name type="scientific">Discostella pseudostelligera</name>
    <dbReference type="NCBI Taxonomy" id="259834"/>
    <lineage>
        <taxon>Eukaryota</taxon>
        <taxon>Sar</taxon>
        <taxon>Stramenopiles</taxon>
        <taxon>Ochrophyta</taxon>
        <taxon>Bacillariophyta</taxon>
        <taxon>Coscinodiscophyceae</taxon>
        <taxon>Thalassiosirophycidae</taxon>
        <taxon>Stephanodiscales</taxon>
        <taxon>Stephanodiscaceae</taxon>
        <taxon>Discostella</taxon>
    </lineage>
</organism>
<dbReference type="Proteomes" id="UP001530293">
    <property type="component" value="Unassembled WGS sequence"/>
</dbReference>
<dbReference type="EMBL" id="JALLBG020000264">
    <property type="protein sequence ID" value="KAL3757504.1"/>
    <property type="molecule type" value="Genomic_DNA"/>
</dbReference>
<feature type="compositionally biased region" description="Acidic residues" evidence="1">
    <location>
        <begin position="321"/>
        <end position="334"/>
    </location>
</feature>
<protein>
    <submittedName>
        <fullName evidence="2">Uncharacterized protein</fullName>
    </submittedName>
</protein>
<accession>A0ABD3M0G9</accession>
<gene>
    <name evidence="2" type="ORF">ACHAWU_000901</name>
</gene>
<comment type="caution">
    <text evidence="2">The sequence shown here is derived from an EMBL/GenBank/DDBJ whole genome shotgun (WGS) entry which is preliminary data.</text>
</comment>
<name>A0ABD3M0G9_9STRA</name>
<dbReference type="AlphaFoldDB" id="A0ABD3M0G9"/>
<proteinExistence type="predicted"/>
<keyword evidence="3" id="KW-1185">Reference proteome</keyword>
<sequence>MGCAASTSGVVNDNVLRSYSSFPNDNGSDSADNNSINKCHCGHLKATGAPTMSTGDTAKDNDCLVHHSLLLLCQSSPSPSPSPPAVDKSNINRVHAPKKSSSIVNGDNNNYNSGTSTRNATLHPPPALQTPPVRKSKSQPLWEDTTTENSILTTTRNHKSKDDHDNSNNAPSPINASFASSLSSSQNADEECHTRHDFSSTTTINSSIKDASTIMTSSYHRNEQSTLSILHNLSSHHDDNIHKNDKYNSNNDDTGVLEDDDNDEFLFSPKTSIDISRELLDYSHFSDSYVLEQKRSHQQPRRLFDDCGNEDIDSISIVDDSVGEDGPEEEEESEGNTLTLSTSSLLFMSMSNSLLDVETSFESSGVDTSFESLGALDGL</sequence>
<evidence type="ECO:0000256" key="1">
    <source>
        <dbReference type="SAM" id="MobiDB-lite"/>
    </source>
</evidence>
<feature type="region of interest" description="Disordered" evidence="1">
    <location>
        <begin position="95"/>
        <end position="202"/>
    </location>
</feature>
<reference evidence="2 3" key="1">
    <citation type="submission" date="2024-10" db="EMBL/GenBank/DDBJ databases">
        <title>Updated reference genomes for cyclostephanoid diatoms.</title>
        <authorList>
            <person name="Roberts W.R."/>
            <person name="Alverson A.J."/>
        </authorList>
    </citation>
    <scope>NUCLEOTIDE SEQUENCE [LARGE SCALE GENOMIC DNA]</scope>
    <source>
        <strain evidence="2 3">AJA232-27</strain>
    </source>
</reference>
<evidence type="ECO:0000313" key="3">
    <source>
        <dbReference type="Proteomes" id="UP001530293"/>
    </source>
</evidence>